<dbReference type="Pfam" id="PF12776">
    <property type="entry name" value="Myb_DNA-bind_3"/>
    <property type="match status" value="1"/>
</dbReference>
<feature type="compositionally biased region" description="Basic and acidic residues" evidence="1">
    <location>
        <begin position="196"/>
        <end position="207"/>
    </location>
</feature>
<dbReference type="PANTHER" id="PTHR31704:SF37">
    <property type="entry name" value="HEAT SHOCK PROTEIN"/>
    <property type="match status" value="1"/>
</dbReference>
<sequence length="311" mass="34823">MEGGENMDKADWTKDMLHTFCDICIRAIELGMQHTMYFDKTGHSLTKAQLKNKWDGCKKDWKIWMKLISEIGVGWSSELGTIVATNEWWKAKSQEVKGAKKFRHAGIESTLKFKYDRMYSSIVAIEEYAWAPSSGVQGGGNCSQPGTNNANIDAVDLEEGSSDSEEDRNPASNNDIAQLVGGVNISSSNNTQTSGKGKEMEAAEGRTMKKKSKNSASIGVQLMSKWGELVDSMSTRSDSASLHMDKQGCSIHEVMAEIHSIPGIRADIDFHDFALECMLQRRRREMWATMGSLEENYDWMKQMHTVLNKIN</sequence>
<reference evidence="3" key="1">
    <citation type="submission" date="2019-03" db="EMBL/GenBank/DDBJ databases">
        <authorList>
            <person name="Mank J."/>
            <person name="Almeida P."/>
        </authorList>
    </citation>
    <scope>NUCLEOTIDE SEQUENCE</scope>
    <source>
        <strain evidence="3">78183</strain>
    </source>
</reference>
<protein>
    <recommendedName>
        <fullName evidence="2">Myb/SANT-like domain-containing protein</fullName>
    </recommendedName>
</protein>
<organism evidence="3">
    <name type="scientific">Salix viminalis</name>
    <name type="common">Common osier</name>
    <name type="synonym">Basket willow</name>
    <dbReference type="NCBI Taxonomy" id="40686"/>
    <lineage>
        <taxon>Eukaryota</taxon>
        <taxon>Viridiplantae</taxon>
        <taxon>Streptophyta</taxon>
        <taxon>Embryophyta</taxon>
        <taxon>Tracheophyta</taxon>
        <taxon>Spermatophyta</taxon>
        <taxon>Magnoliopsida</taxon>
        <taxon>eudicotyledons</taxon>
        <taxon>Gunneridae</taxon>
        <taxon>Pentapetalae</taxon>
        <taxon>rosids</taxon>
        <taxon>fabids</taxon>
        <taxon>Malpighiales</taxon>
        <taxon>Salicaceae</taxon>
        <taxon>Saliceae</taxon>
        <taxon>Salix</taxon>
    </lineage>
</organism>
<dbReference type="AlphaFoldDB" id="A0A6N2KT01"/>
<proteinExistence type="predicted"/>
<gene>
    <name evidence="3" type="ORF">SVIM_LOCUS67992</name>
</gene>
<dbReference type="PANTHER" id="PTHR31704">
    <property type="entry name" value="MYB/SANT-LIKE DNA-BINDING DOMAIN PROTEIN-RELATED"/>
    <property type="match status" value="1"/>
</dbReference>
<evidence type="ECO:0000256" key="1">
    <source>
        <dbReference type="SAM" id="MobiDB-lite"/>
    </source>
</evidence>
<evidence type="ECO:0000259" key="2">
    <source>
        <dbReference type="Pfam" id="PF12776"/>
    </source>
</evidence>
<dbReference type="EMBL" id="CAADRP010000291">
    <property type="protein sequence ID" value="VFU26297.1"/>
    <property type="molecule type" value="Genomic_DNA"/>
</dbReference>
<feature type="domain" description="Myb/SANT-like" evidence="2">
    <location>
        <begin position="12"/>
        <end position="91"/>
    </location>
</feature>
<feature type="compositionally biased region" description="Polar residues" evidence="1">
    <location>
        <begin position="184"/>
        <end position="195"/>
    </location>
</feature>
<evidence type="ECO:0000313" key="3">
    <source>
        <dbReference type="EMBL" id="VFU26297.1"/>
    </source>
</evidence>
<dbReference type="InterPro" id="IPR024752">
    <property type="entry name" value="Myb/SANT-like_dom"/>
</dbReference>
<feature type="region of interest" description="Disordered" evidence="1">
    <location>
        <begin position="180"/>
        <end position="214"/>
    </location>
</feature>
<accession>A0A6N2KT01</accession>
<name>A0A6N2KT01_SALVM</name>